<dbReference type="AlphaFoldDB" id="A0A8B9GU16"/>
<dbReference type="Gene3D" id="1.20.1270.60">
    <property type="entry name" value="Arfaptin homology (AH) domain/BAR domain"/>
    <property type="match status" value="1"/>
</dbReference>
<name>A0A8B9GU16_ASTMX</name>
<accession>A0A8B9GU16</accession>
<dbReference type="Ensembl" id="ENSAMXT00005004359.1">
    <property type="protein sequence ID" value="ENSAMXP00005003820.1"/>
    <property type="gene ID" value="ENSAMXG00005002395.1"/>
</dbReference>
<dbReference type="GO" id="GO:0005737">
    <property type="term" value="C:cytoplasm"/>
    <property type="evidence" value="ECO:0007669"/>
    <property type="project" value="InterPro"/>
</dbReference>
<evidence type="ECO:0000259" key="1">
    <source>
        <dbReference type="Pfam" id="PF03114"/>
    </source>
</evidence>
<dbReference type="Pfam" id="PF03114">
    <property type="entry name" value="BAR"/>
    <property type="match status" value="1"/>
</dbReference>
<protein>
    <recommendedName>
        <fullName evidence="1">BAR domain-containing protein</fullName>
    </recommendedName>
</protein>
<organism evidence="2 3">
    <name type="scientific">Astyanax mexicanus</name>
    <name type="common">Blind cave fish</name>
    <name type="synonym">Astyanax fasciatus mexicanus</name>
    <dbReference type="NCBI Taxonomy" id="7994"/>
    <lineage>
        <taxon>Eukaryota</taxon>
        <taxon>Metazoa</taxon>
        <taxon>Chordata</taxon>
        <taxon>Craniata</taxon>
        <taxon>Vertebrata</taxon>
        <taxon>Euteleostomi</taxon>
        <taxon>Actinopterygii</taxon>
        <taxon>Neopterygii</taxon>
        <taxon>Teleostei</taxon>
        <taxon>Ostariophysi</taxon>
        <taxon>Characiformes</taxon>
        <taxon>Characoidei</taxon>
        <taxon>Acestrorhamphidae</taxon>
        <taxon>Acestrorhamphinae</taxon>
        <taxon>Astyanax</taxon>
    </lineage>
</organism>
<dbReference type="InterPro" id="IPR027267">
    <property type="entry name" value="AH/BAR_dom_sf"/>
</dbReference>
<sequence length="73" mass="7998">MTLCEVFAPQLKQNLPDKMVSEKVGGAEGTKLDEDFKDLERKADVTSKAIVDVLARTSEYLQPNPGIISTGIF</sequence>
<dbReference type="InterPro" id="IPR004148">
    <property type="entry name" value="BAR_dom"/>
</dbReference>
<dbReference type="Proteomes" id="UP000694621">
    <property type="component" value="Unplaced"/>
</dbReference>
<evidence type="ECO:0000313" key="3">
    <source>
        <dbReference type="Proteomes" id="UP000694621"/>
    </source>
</evidence>
<proteinExistence type="predicted"/>
<feature type="domain" description="BAR" evidence="1">
    <location>
        <begin position="19"/>
        <end position="68"/>
    </location>
</feature>
<dbReference type="SUPFAM" id="SSF103657">
    <property type="entry name" value="BAR/IMD domain-like"/>
    <property type="match status" value="1"/>
</dbReference>
<evidence type="ECO:0000313" key="2">
    <source>
        <dbReference type="Ensembl" id="ENSAMXP00005003820.1"/>
    </source>
</evidence>
<reference evidence="2" key="1">
    <citation type="submission" date="2025-08" db="UniProtKB">
        <authorList>
            <consortium name="Ensembl"/>
        </authorList>
    </citation>
    <scope>IDENTIFICATION</scope>
</reference>